<dbReference type="HOGENOM" id="CLU_1309296_0_0_5"/>
<proteinExistence type="predicted"/>
<dbReference type="InterPro" id="IPR014729">
    <property type="entry name" value="Rossmann-like_a/b/a_fold"/>
</dbReference>
<evidence type="ECO:0000313" key="3">
    <source>
        <dbReference type="Proteomes" id="UP000014411"/>
    </source>
</evidence>
<evidence type="ECO:0000313" key="2">
    <source>
        <dbReference type="EMBL" id="EPE96105.1"/>
    </source>
</evidence>
<evidence type="ECO:0000256" key="1">
    <source>
        <dbReference type="SAM" id="MobiDB-lite"/>
    </source>
</evidence>
<feature type="compositionally biased region" description="Basic and acidic residues" evidence="1">
    <location>
        <begin position="69"/>
        <end position="85"/>
    </location>
</feature>
<gene>
    <name evidence="2" type="ORF">RGCCGE502_21750</name>
</gene>
<keyword evidence="3" id="KW-1185">Reference proteome</keyword>
<organism evidence="2 3">
    <name type="scientific">Rhizobium grahamii CCGE 502</name>
    <dbReference type="NCBI Taxonomy" id="990285"/>
    <lineage>
        <taxon>Bacteria</taxon>
        <taxon>Pseudomonadati</taxon>
        <taxon>Pseudomonadota</taxon>
        <taxon>Alphaproteobacteria</taxon>
        <taxon>Hyphomicrobiales</taxon>
        <taxon>Rhizobiaceae</taxon>
        <taxon>Rhizobium/Agrobacterium group</taxon>
        <taxon>Rhizobium</taxon>
    </lineage>
</organism>
<dbReference type="AlphaFoldDB" id="S3HDE0"/>
<dbReference type="STRING" id="990285.RGCCGE502_21750"/>
<dbReference type="EMBL" id="AEYE02000028">
    <property type="protein sequence ID" value="EPE96105.1"/>
    <property type="molecule type" value="Genomic_DNA"/>
</dbReference>
<name>S3HDE0_9HYPH</name>
<protein>
    <submittedName>
        <fullName evidence="2">Electron transfer flavoprotein subunit beta</fullName>
    </submittedName>
</protein>
<accession>S3HDE0</accession>
<feature type="region of interest" description="Disordered" evidence="1">
    <location>
        <begin position="22"/>
        <end position="41"/>
    </location>
</feature>
<feature type="region of interest" description="Disordered" evidence="1">
    <location>
        <begin position="48"/>
        <end position="133"/>
    </location>
</feature>
<sequence length="210" mass="24113">MCRDGSRSQHCGLHVRNSSRWAHVDTRGPQRSGQSGRDVSFAALPPDRVSARDQAGASSIRQRAHTGHQRYEPCLDDHSPRDHRLCQTPNEPDLRDLRNLRDRRGDLSRCQPHSDHGDQSARTAPHAVRRSLTGDGTGVELANVKMSMNPFDEISVEEALRGRKPARRRKWWSSRLVLPRLKRRRRSMLTRTRRARCWRRCSARPGRPSP</sequence>
<reference evidence="2 3" key="1">
    <citation type="journal article" date="2012" name="J. Bacteriol.">
        <title>Genome sequence of Rhizobium grahamii CCGE502, a broad-host-range symbiont with low nodulation competitiveness in Phaseolus vulgaris.</title>
        <authorList>
            <person name="Althabegoiti M.J."/>
            <person name="Lozano L."/>
            <person name="Torres-Tejerizo G."/>
            <person name="Ormeno-Orrillo E."/>
            <person name="Rogel M.A."/>
            <person name="Gonzalez V."/>
            <person name="Martinez-Romero E."/>
        </authorList>
    </citation>
    <scope>NUCLEOTIDE SEQUENCE [LARGE SCALE GENOMIC DNA]</scope>
    <source>
        <strain evidence="2 3">CCGE 502</strain>
    </source>
</reference>
<comment type="caution">
    <text evidence="2">The sequence shown here is derived from an EMBL/GenBank/DDBJ whole genome shotgun (WGS) entry which is preliminary data.</text>
</comment>
<dbReference type="Proteomes" id="UP000014411">
    <property type="component" value="Unassembled WGS sequence"/>
</dbReference>
<dbReference type="Gene3D" id="3.40.50.620">
    <property type="entry name" value="HUPs"/>
    <property type="match status" value="1"/>
</dbReference>
<feature type="compositionally biased region" description="Basic and acidic residues" evidence="1">
    <location>
        <begin position="92"/>
        <end position="119"/>
    </location>
</feature>
<dbReference type="SUPFAM" id="SSF52402">
    <property type="entry name" value="Adenine nucleotide alpha hydrolases-like"/>
    <property type="match status" value="1"/>
</dbReference>
<dbReference type="eggNOG" id="COG2086">
    <property type="taxonomic scope" value="Bacteria"/>
</dbReference>